<keyword evidence="6" id="KW-0539">Nucleus</keyword>
<evidence type="ECO:0000256" key="3">
    <source>
        <dbReference type="ARBA" id="ARBA00022771"/>
    </source>
</evidence>
<dbReference type="InParanoid" id="K1RC70"/>
<dbReference type="EMBL" id="JH816383">
    <property type="protein sequence ID" value="EKC38840.1"/>
    <property type="molecule type" value="Genomic_DNA"/>
</dbReference>
<accession>K1RC70</accession>
<evidence type="ECO:0000256" key="6">
    <source>
        <dbReference type="ARBA" id="ARBA00023242"/>
    </source>
</evidence>
<dbReference type="PROSITE" id="PS50157">
    <property type="entry name" value="ZINC_FINGER_C2H2_2"/>
    <property type="match status" value="3"/>
</dbReference>
<gene>
    <name evidence="8" type="ORF">CGI_10002622</name>
</gene>
<proteinExistence type="predicted"/>
<dbReference type="AlphaFoldDB" id="K1RC70"/>
<evidence type="ECO:0000259" key="7">
    <source>
        <dbReference type="PROSITE" id="PS50157"/>
    </source>
</evidence>
<dbReference type="GO" id="GO:0000978">
    <property type="term" value="F:RNA polymerase II cis-regulatory region sequence-specific DNA binding"/>
    <property type="evidence" value="ECO:0007669"/>
    <property type="project" value="TreeGrafter"/>
</dbReference>
<dbReference type="GO" id="GO:0008270">
    <property type="term" value="F:zinc ion binding"/>
    <property type="evidence" value="ECO:0007669"/>
    <property type="project" value="UniProtKB-KW"/>
</dbReference>
<keyword evidence="5" id="KW-0238">DNA-binding</keyword>
<dbReference type="InterPro" id="IPR013087">
    <property type="entry name" value="Znf_C2H2_type"/>
</dbReference>
<dbReference type="SUPFAM" id="SSF57667">
    <property type="entry name" value="beta-beta-alpha zinc fingers"/>
    <property type="match status" value="2"/>
</dbReference>
<dbReference type="PANTHER" id="PTHR23235:SF142">
    <property type="entry name" value="ZINC FINGER PROTEIN 384"/>
    <property type="match status" value="1"/>
</dbReference>
<keyword evidence="3" id="KW-0863">Zinc-finger</keyword>
<sequence>MKLLLTTWLLISWIKSSFSDNASMKNECSYRYFDDLCVFESIMDSCSKPFDILEAKTMSSAEIVSSAINFKPTKHQCPVCGKTYGGNTNLNYHMATHTGIRPHKCSICGKAFTQMSTLRTHFRIHTGEKPYKCRTCTRAFADYSTSMKHERTHRLKFYKDIKQVVEHI</sequence>
<organism evidence="8">
    <name type="scientific">Magallana gigas</name>
    <name type="common">Pacific oyster</name>
    <name type="synonym">Crassostrea gigas</name>
    <dbReference type="NCBI Taxonomy" id="29159"/>
    <lineage>
        <taxon>Eukaryota</taxon>
        <taxon>Metazoa</taxon>
        <taxon>Spiralia</taxon>
        <taxon>Lophotrochozoa</taxon>
        <taxon>Mollusca</taxon>
        <taxon>Bivalvia</taxon>
        <taxon>Autobranchia</taxon>
        <taxon>Pteriomorphia</taxon>
        <taxon>Ostreida</taxon>
        <taxon>Ostreoidea</taxon>
        <taxon>Ostreidae</taxon>
        <taxon>Magallana</taxon>
    </lineage>
</organism>
<dbReference type="GO" id="GO:0000981">
    <property type="term" value="F:DNA-binding transcription factor activity, RNA polymerase II-specific"/>
    <property type="evidence" value="ECO:0007669"/>
    <property type="project" value="TreeGrafter"/>
</dbReference>
<evidence type="ECO:0000313" key="8">
    <source>
        <dbReference type="EMBL" id="EKC38840.1"/>
    </source>
</evidence>
<keyword evidence="4" id="KW-0862">Zinc</keyword>
<protein>
    <recommendedName>
        <fullName evidence="7">C2H2-type domain-containing protein</fullName>
    </recommendedName>
</protein>
<dbReference type="FunFam" id="3.30.160.60:FF:000176">
    <property type="entry name" value="zinc finger protein 70"/>
    <property type="match status" value="1"/>
</dbReference>
<dbReference type="PROSITE" id="PS00028">
    <property type="entry name" value="ZINC_FINGER_C2H2_1"/>
    <property type="match status" value="3"/>
</dbReference>
<evidence type="ECO:0000256" key="1">
    <source>
        <dbReference type="ARBA" id="ARBA00022723"/>
    </source>
</evidence>
<evidence type="ECO:0000256" key="5">
    <source>
        <dbReference type="ARBA" id="ARBA00023125"/>
    </source>
</evidence>
<dbReference type="FunFam" id="3.30.160.60:FF:000446">
    <property type="entry name" value="Zinc finger protein"/>
    <property type="match status" value="1"/>
</dbReference>
<name>K1RC70_MAGGI</name>
<keyword evidence="1" id="KW-0479">Metal-binding</keyword>
<evidence type="ECO:0000256" key="4">
    <source>
        <dbReference type="ARBA" id="ARBA00022833"/>
    </source>
</evidence>
<dbReference type="SMART" id="SM00355">
    <property type="entry name" value="ZnF_C2H2"/>
    <property type="match status" value="3"/>
</dbReference>
<dbReference type="FunFam" id="3.30.160.60:FF:002343">
    <property type="entry name" value="Zinc finger protein 33A"/>
    <property type="match status" value="1"/>
</dbReference>
<dbReference type="InterPro" id="IPR036236">
    <property type="entry name" value="Znf_C2H2_sf"/>
</dbReference>
<feature type="domain" description="C2H2-type" evidence="7">
    <location>
        <begin position="103"/>
        <end position="130"/>
    </location>
</feature>
<dbReference type="Pfam" id="PF00096">
    <property type="entry name" value="zf-C2H2"/>
    <property type="match status" value="2"/>
</dbReference>
<dbReference type="HOGENOM" id="CLU_1588107_0_0_1"/>
<dbReference type="PANTHER" id="PTHR23235">
    <property type="entry name" value="KRUEPPEL-LIKE TRANSCRIPTION FACTOR"/>
    <property type="match status" value="1"/>
</dbReference>
<reference evidence="8" key="1">
    <citation type="journal article" date="2012" name="Nature">
        <title>The oyster genome reveals stress adaptation and complexity of shell formation.</title>
        <authorList>
            <person name="Zhang G."/>
            <person name="Fang X."/>
            <person name="Guo X."/>
            <person name="Li L."/>
            <person name="Luo R."/>
            <person name="Xu F."/>
            <person name="Yang P."/>
            <person name="Zhang L."/>
            <person name="Wang X."/>
            <person name="Qi H."/>
            <person name="Xiong Z."/>
            <person name="Que H."/>
            <person name="Xie Y."/>
            <person name="Holland P.W."/>
            <person name="Paps J."/>
            <person name="Zhu Y."/>
            <person name="Wu F."/>
            <person name="Chen Y."/>
            <person name="Wang J."/>
            <person name="Peng C."/>
            <person name="Meng J."/>
            <person name="Yang L."/>
            <person name="Liu J."/>
            <person name="Wen B."/>
            <person name="Zhang N."/>
            <person name="Huang Z."/>
            <person name="Zhu Q."/>
            <person name="Feng Y."/>
            <person name="Mount A."/>
            <person name="Hedgecock D."/>
            <person name="Xu Z."/>
            <person name="Liu Y."/>
            <person name="Domazet-Loso T."/>
            <person name="Du Y."/>
            <person name="Sun X."/>
            <person name="Zhang S."/>
            <person name="Liu B."/>
            <person name="Cheng P."/>
            <person name="Jiang X."/>
            <person name="Li J."/>
            <person name="Fan D."/>
            <person name="Wang W."/>
            <person name="Fu W."/>
            <person name="Wang T."/>
            <person name="Wang B."/>
            <person name="Zhang J."/>
            <person name="Peng Z."/>
            <person name="Li Y."/>
            <person name="Li N."/>
            <person name="Wang J."/>
            <person name="Chen M."/>
            <person name="He Y."/>
            <person name="Tan F."/>
            <person name="Song X."/>
            <person name="Zheng Q."/>
            <person name="Huang R."/>
            <person name="Yang H."/>
            <person name="Du X."/>
            <person name="Chen L."/>
            <person name="Yang M."/>
            <person name="Gaffney P.M."/>
            <person name="Wang S."/>
            <person name="Luo L."/>
            <person name="She Z."/>
            <person name="Ming Y."/>
            <person name="Huang W."/>
            <person name="Zhang S."/>
            <person name="Huang B."/>
            <person name="Zhang Y."/>
            <person name="Qu T."/>
            <person name="Ni P."/>
            <person name="Miao G."/>
            <person name="Wang J."/>
            <person name="Wang Q."/>
            <person name="Steinberg C.E."/>
            <person name="Wang H."/>
            <person name="Li N."/>
            <person name="Qian L."/>
            <person name="Zhang G."/>
            <person name="Li Y."/>
            <person name="Yang H."/>
            <person name="Liu X."/>
            <person name="Wang J."/>
            <person name="Yin Y."/>
            <person name="Wang J."/>
        </authorList>
    </citation>
    <scope>NUCLEOTIDE SEQUENCE [LARGE SCALE GENOMIC DNA]</scope>
    <source>
        <strain evidence="8">05x7-T-G4-1.051#20</strain>
    </source>
</reference>
<feature type="domain" description="C2H2-type" evidence="7">
    <location>
        <begin position="75"/>
        <end position="102"/>
    </location>
</feature>
<feature type="domain" description="C2H2-type" evidence="7">
    <location>
        <begin position="131"/>
        <end position="153"/>
    </location>
</feature>
<evidence type="ECO:0000256" key="2">
    <source>
        <dbReference type="ARBA" id="ARBA00022737"/>
    </source>
</evidence>
<dbReference type="Gene3D" id="3.30.160.60">
    <property type="entry name" value="Classic Zinc Finger"/>
    <property type="match status" value="3"/>
</dbReference>
<keyword evidence="2" id="KW-0677">Repeat</keyword>